<dbReference type="PANTHER" id="PTHR42723">
    <property type="entry name" value="CHLOROPHYLL SYNTHASE"/>
    <property type="match status" value="1"/>
</dbReference>
<feature type="transmembrane region" description="Helical" evidence="5">
    <location>
        <begin position="235"/>
        <end position="256"/>
    </location>
</feature>
<keyword evidence="3 5" id="KW-1133">Transmembrane helix</keyword>
<sequence length="278" mass="31203">MIWSVQTQLFSFTEKTTTLGPSPSSDNERERGNKCPLGNFSWNIEDVTKSVVCILMSGPFLTGYTQTLNDWYDREIDAINEPYRPIPAGAISENEVIIQIWLLLLGGLCLGYLLDVWAAHEFPIILYLAVGGSLISYIYSAPPLKVGWPSIIWYINSRYHRTHSLVQYCWGALCSETLGIAIVNDFKSIEGDRAKGLQSVPVTFGIDTAKWISVGAIDVTQISIAGYLLGVGKPYHALSLLALIIPQAFFQFNYLLKDPVKNDVKYQKKCVRYTDQYK</sequence>
<organism evidence="6 7">
    <name type="scientific">Colocasia esculenta</name>
    <name type="common">Wild taro</name>
    <name type="synonym">Arum esculentum</name>
    <dbReference type="NCBI Taxonomy" id="4460"/>
    <lineage>
        <taxon>Eukaryota</taxon>
        <taxon>Viridiplantae</taxon>
        <taxon>Streptophyta</taxon>
        <taxon>Embryophyta</taxon>
        <taxon>Tracheophyta</taxon>
        <taxon>Spermatophyta</taxon>
        <taxon>Magnoliopsida</taxon>
        <taxon>Liliopsida</taxon>
        <taxon>Araceae</taxon>
        <taxon>Aroideae</taxon>
        <taxon>Colocasieae</taxon>
        <taxon>Colocasia</taxon>
    </lineage>
</organism>
<keyword evidence="2 5" id="KW-0812">Transmembrane</keyword>
<name>A0A843WBY3_COLES</name>
<proteinExistence type="predicted"/>
<evidence type="ECO:0000313" key="6">
    <source>
        <dbReference type="EMBL" id="MQM01684.1"/>
    </source>
</evidence>
<gene>
    <name evidence="6" type="ORF">Taro_034441</name>
</gene>
<dbReference type="InterPro" id="IPR050475">
    <property type="entry name" value="Prenyltransferase_related"/>
</dbReference>
<dbReference type="AlphaFoldDB" id="A0A843WBY3"/>
<dbReference type="EMBL" id="NMUH01002717">
    <property type="protein sequence ID" value="MQM01684.1"/>
    <property type="molecule type" value="Genomic_DNA"/>
</dbReference>
<comment type="caution">
    <text evidence="6">The sequence shown here is derived from an EMBL/GenBank/DDBJ whole genome shotgun (WGS) entry which is preliminary data.</text>
</comment>
<dbReference type="PANTHER" id="PTHR42723:SF1">
    <property type="entry name" value="CHLOROPHYLL SYNTHASE, CHLOROPLASTIC"/>
    <property type="match status" value="1"/>
</dbReference>
<protein>
    <submittedName>
        <fullName evidence="6">Uncharacterized protein</fullName>
    </submittedName>
</protein>
<dbReference type="Pfam" id="PF01040">
    <property type="entry name" value="UbiA"/>
    <property type="match status" value="1"/>
</dbReference>
<keyword evidence="7" id="KW-1185">Reference proteome</keyword>
<feature type="transmembrane region" description="Helical" evidence="5">
    <location>
        <begin position="100"/>
        <end position="118"/>
    </location>
</feature>
<evidence type="ECO:0000313" key="7">
    <source>
        <dbReference type="Proteomes" id="UP000652761"/>
    </source>
</evidence>
<feature type="transmembrane region" description="Helical" evidence="5">
    <location>
        <begin position="124"/>
        <end position="144"/>
    </location>
</feature>
<dbReference type="InterPro" id="IPR000537">
    <property type="entry name" value="UbiA_prenyltransferase"/>
</dbReference>
<dbReference type="Proteomes" id="UP000652761">
    <property type="component" value="Unassembled WGS sequence"/>
</dbReference>
<reference evidence="6" key="1">
    <citation type="submission" date="2017-07" db="EMBL/GenBank/DDBJ databases">
        <title>Taro Niue Genome Assembly and Annotation.</title>
        <authorList>
            <person name="Atibalentja N."/>
            <person name="Keating K."/>
            <person name="Fields C.J."/>
        </authorList>
    </citation>
    <scope>NUCLEOTIDE SEQUENCE</scope>
    <source>
        <strain evidence="6">Niue_2</strain>
        <tissue evidence="6">Leaf</tissue>
    </source>
</reference>
<evidence type="ECO:0000256" key="4">
    <source>
        <dbReference type="ARBA" id="ARBA00023136"/>
    </source>
</evidence>
<keyword evidence="4 5" id="KW-0472">Membrane</keyword>
<evidence type="ECO:0000256" key="2">
    <source>
        <dbReference type="ARBA" id="ARBA00022692"/>
    </source>
</evidence>
<evidence type="ECO:0000256" key="5">
    <source>
        <dbReference type="SAM" id="Phobius"/>
    </source>
</evidence>
<evidence type="ECO:0000256" key="3">
    <source>
        <dbReference type="ARBA" id="ARBA00022989"/>
    </source>
</evidence>
<dbReference type="InterPro" id="IPR044878">
    <property type="entry name" value="UbiA_sf"/>
</dbReference>
<dbReference type="Gene3D" id="1.10.357.140">
    <property type="entry name" value="UbiA prenyltransferase"/>
    <property type="match status" value="1"/>
</dbReference>
<dbReference type="GO" id="GO:0016020">
    <property type="term" value="C:membrane"/>
    <property type="evidence" value="ECO:0007669"/>
    <property type="project" value="UniProtKB-SubCell"/>
</dbReference>
<accession>A0A843WBY3</accession>
<dbReference type="GO" id="GO:0016765">
    <property type="term" value="F:transferase activity, transferring alkyl or aryl (other than methyl) groups"/>
    <property type="evidence" value="ECO:0007669"/>
    <property type="project" value="InterPro"/>
</dbReference>
<dbReference type="OrthoDB" id="434972at2759"/>
<evidence type="ECO:0000256" key="1">
    <source>
        <dbReference type="ARBA" id="ARBA00004141"/>
    </source>
</evidence>
<comment type="subcellular location">
    <subcellularLocation>
        <location evidence="1">Membrane</location>
        <topology evidence="1">Multi-pass membrane protein</topology>
    </subcellularLocation>
</comment>